<comment type="caution">
    <text evidence="8">The sequence shown here is derived from an EMBL/GenBank/DDBJ whole genome shotgun (WGS) entry which is preliminary data.</text>
</comment>
<protein>
    <recommendedName>
        <fullName evidence="6">Large ribosomal subunit protein bL21</fullName>
    </recommendedName>
</protein>
<name>A0A5C5UMD8_9CORY</name>
<dbReference type="AlphaFoldDB" id="A0A5C5UMD8"/>
<evidence type="ECO:0000256" key="3">
    <source>
        <dbReference type="ARBA" id="ARBA00022884"/>
    </source>
</evidence>
<dbReference type="HAMAP" id="MF_01363">
    <property type="entry name" value="Ribosomal_bL21"/>
    <property type="match status" value="1"/>
</dbReference>
<evidence type="ECO:0000256" key="4">
    <source>
        <dbReference type="ARBA" id="ARBA00022980"/>
    </source>
</evidence>
<comment type="function">
    <text evidence="6 7">This protein binds to 23S rRNA in the presence of protein L20.</text>
</comment>
<evidence type="ECO:0000256" key="1">
    <source>
        <dbReference type="ARBA" id="ARBA00008563"/>
    </source>
</evidence>
<dbReference type="GO" id="GO:0006412">
    <property type="term" value="P:translation"/>
    <property type="evidence" value="ECO:0007669"/>
    <property type="project" value="UniProtKB-UniRule"/>
</dbReference>
<evidence type="ECO:0000313" key="8">
    <source>
        <dbReference type="EMBL" id="TWT26550.1"/>
    </source>
</evidence>
<dbReference type="InterPro" id="IPR028909">
    <property type="entry name" value="bL21-like"/>
</dbReference>
<dbReference type="GO" id="GO:0019843">
    <property type="term" value="F:rRNA binding"/>
    <property type="evidence" value="ECO:0007669"/>
    <property type="project" value="UniProtKB-UniRule"/>
</dbReference>
<dbReference type="InterPro" id="IPR036164">
    <property type="entry name" value="bL21-like_sf"/>
</dbReference>
<dbReference type="GO" id="GO:0005840">
    <property type="term" value="C:ribosome"/>
    <property type="evidence" value="ECO:0007669"/>
    <property type="project" value="UniProtKB-KW"/>
</dbReference>
<dbReference type="GO" id="GO:0005737">
    <property type="term" value="C:cytoplasm"/>
    <property type="evidence" value="ECO:0007669"/>
    <property type="project" value="UniProtKB-ARBA"/>
</dbReference>
<evidence type="ECO:0000256" key="2">
    <source>
        <dbReference type="ARBA" id="ARBA00022730"/>
    </source>
</evidence>
<keyword evidence="5 6" id="KW-0687">Ribonucleoprotein</keyword>
<dbReference type="SUPFAM" id="SSF141091">
    <property type="entry name" value="L21p-like"/>
    <property type="match status" value="1"/>
</dbReference>
<dbReference type="PANTHER" id="PTHR21349:SF0">
    <property type="entry name" value="LARGE RIBOSOMAL SUBUNIT PROTEIN BL21M"/>
    <property type="match status" value="1"/>
</dbReference>
<evidence type="ECO:0000256" key="6">
    <source>
        <dbReference type="HAMAP-Rule" id="MF_01363"/>
    </source>
</evidence>
<proteinExistence type="inferred from homology"/>
<dbReference type="GO" id="GO:0003735">
    <property type="term" value="F:structural constituent of ribosome"/>
    <property type="evidence" value="ECO:0007669"/>
    <property type="project" value="InterPro"/>
</dbReference>
<organism evidence="8 9">
    <name type="scientific">Corynebacterium canis</name>
    <dbReference type="NCBI Taxonomy" id="679663"/>
    <lineage>
        <taxon>Bacteria</taxon>
        <taxon>Bacillati</taxon>
        <taxon>Actinomycetota</taxon>
        <taxon>Actinomycetes</taxon>
        <taxon>Mycobacteriales</taxon>
        <taxon>Corynebacteriaceae</taxon>
        <taxon>Corynebacterium</taxon>
    </lineage>
</organism>
<evidence type="ECO:0000256" key="7">
    <source>
        <dbReference type="RuleBase" id="RU000562"/>
    </source>
</evidence>
<dbReference type="PROSITE" id="PS01169">
    <property type="entry name" value="RIBOSOMAL_L21"/>
    <property type="match status" value="1"/>
</dbReference>
<keyword evidence="9" id="KW-1185">Reference proteome</keyword>
<dbReference type="PANTHER" id="PTHR21349">
    <property type="entry name" value="50S RIBOSOMAL PROTEIN L21"/>
    <property type="match status" value="1"/>
</dbReference>
<dbReference type="OrthoDB" id="9813334at2"/>
<accession>A0A5C5UMD8</accession>
<evidence type="ECO:0000313" key="9">
    <source>
        <dbReference type="Proteomes" id="UP000320791"/>
    </source>
</evidence>
<dbReference type="InterPro" id="IPR018258">
    <property type="entry name" value="Ribosomal_bL21_CS"/>
</dbReference>
<sequence length="102" mass="10958">MYAIVKTGGKQYKVAEGDLVKVEKIEGEPGASVALTPVLLVDGADVTTTADKLASVSVNAEIVEHVKGPKIRILKYKNKTGYKKRQGHRQPLTVVKVTGISK</sequence>
<evidence type="ECO:0000256" key="5">
    <source>
        <dbReference type="ARBA" id="ARBA00023274"/>
    </source>
</evidence>
<keyword evidence="4 6" id="KW-0689">Ribosomal protein</keyword>
<dbReference type="GO" id="GO:1990904">
    <property type="term" value="C:ribonucleoprotein complex"/>
    <property type="evidence" value="ECO:0007669"/>
    <property type="project" value="UniProtKB-KW"/>
</dbReference>
<dbReference type="EMBL" id="VOHM01000009">
    <property type="protein sequence ID" value="TWT26550.1"/>
    <property type="molecule type" value="Genomic_DNA"/>
</dbReference>
<dbReference type="Proteomes" id="UP000320791">
    <property type="component" value="Unassembled WGS sequence"/>
</dbReference>
<reference evidence="8 9" key="1">
    <citation type="submission" date="2019-08" db="EMBL/GenBank/DDBJ databases">
        <authorList>
            <person name="Lei W."/>
        </authorList>
    </citation>
    <scope>NUCLEOTIDE SEQUENCE [LARGE SCALE GENOMIC DNA]</scope>
    <source>
        <strain evidence="8 9">CCUG 58627</strain>
    </source>
</reference>
<comment type="similarity">
    <text evidence="1 6 7">Belongs to the bacterial ribosomal protein bL21 family.</text>
</comment>
<dbReference type="InterPro" id="IPR001787">
    <property type="entry name" value="Ribosomal_bL21"/>
</dbReference>
<dbReference type="NCBIfam" id="TIGR00061">
    <property type="entry name" value="L21"/>
    <property type="match status" value="1"/>
</dbReference>
<dbReference type="Pfam" id="PF00829">
    <property type="entry name" value="Ribosomal_L21p"/>
    <property type="match status" value="1"/>
</dbReference>
<keyword evidence="3 6" id="KW-0694">RNA-binding</keyword>
<keyword evidence="2 6" id="KW-0699">rRNA-binding</keyword>
<dbReference type="RefSeq" id="WP_146324165.1">
    <property type="nucleotide sequence ID" value="NZ_BAABLR010000074.1"/>
</dbReference>
<comment type="subunit">
    <text evidence="6">Part of the 50S ribosomal subunit. Contacts protein L20.</text>
</comment>
<gene>
    <name evidence="6 8" type="primary">rplU</name>
    <name evidence="8" type="ORF">FRX94_05700</name>
</gene>